<dbReference type="Proteomes" id="UP000814140">
    <property type="component" value="Unassembled WGS sequence"/>
</dbReference>
<organism evidence="1 2">
    <name type="scientific">Artomyces pyxidatus</name>
    <dbReference type="NCBI Taxonomy" id="48021"/>
    <lineage>
        <taxon>Eukaryota</taxon>
        <taxon>Fungi</taxon>
        <taxon>Dikarya</taxon>
        <taxon>Basidiomycota</taxon>
        <taxon>Agaricomycotina</taxon>
        <taxon>Agaricomycetes</taxon>
        <taxon>Russulales</taxon>
        <taxon>Auriscalpiaceae</taxon>
        <taxon>Artomyces</taxon>
    </lineage>
</organism>
<proteinExistence type="predicted"/>
<keyword evidence="2" id="KW-1185">Reference proteome</keyword>
<sequence length="237" mass="26368">MQNTAYPPDSDLSLVFRGISDTIALNGLRALSLDFRSSMRTARSMTVDQVVLAFKQFAALTHLCLYGVRTCVILDVLGCLDCTFARDGQAAYCVHSGTDSSVAALSLFPHLQSVVVRDANTDDYDELPDDAPWHAQLLRSLQCRHVVNARLHLLDVARCTFDEQKVRQFHELVDEVVWDGGLGEVDGDYEFEEHSDVWEHRKGDPDDGSEASDELSDKSSPEGLDQPWLTPSVFAYS</sequence>
<gene>
    <name evidence="1" type="ORF">BV25DRAFT_1990441</name>
</gene>
<name>A0ACB8T6U9_9AGAM</name>
<protein>
    <submittedName>
        <fullName evidence="1">Uncharacterized protein</fullName>
    </submittedName>
</protein>
<reference evidence="1" key="1">
    <citation type="submission" date="2021-03" db="EMBL/GenBank/DDBJ databases">
        <authorList>
            <consortium name="DOE Joint Genome Institute"/>
            <person name="Ahrendt S."/>
            <person name="Looney B.P."/>
            <person name="Miyauchi S."/>
            <person name="Morin E."/>
            <person name="Drula E."/>
            <person name="Courty P.E."/>
            <person name="Chicoki N."/>
            <person name="Fauchery L."/>
            <person name="Kohler A."/>
            <person name="Kuo A."/>
            <person name="Labutti K."/>
            <person name="Pangilinan J."/>
            <person name="Lipzen A."/>
            <person name="Riley R."/>
            <person name="Andreopoulos W."/>
            <person name="He G."/>
            <person name="Johnson J."/>
            <person name="Barry K.W."/>
            <person name="Grigoriev I.V."/>
            <person name="Nagy L."/>
            <person name="Hibbett D."/>
            <person name="Henrissat B."/>
            <person name="Matheny P.B."/>
            <person name="Labbe J."/>
            <person name="Martin F."/>
        </authorList>
    </citation>
    <scope>NUCLEOTIDE SEQUENCE</scope>
    <source>
        <strain evidence="1">HHB10654</strain>
    </source>
</reference>
<dbReference type="EMBL" id="MU277201">
    <property type="protein sequence ID" value="KAI0063863.1"/>
    <property type="molecule type" value="Genomic_DNA"/>
</dbReference>
<accession>A0ACB8T6U9</accession>
<reference evidence="1" key="2">
    <citation type="journal article" date="2022" name="New Phytol.">
        <title>Evolutionary transition to the ectomycorrhizal habit in the genomes of a hyperdiverse lineage of mushroom-forming fungi.</title>
        <authorList>
            <person name="Looney B."/>
            <person name="Miyauchi S."/>
            <person name="Morin E."/>
            <person name="Drula E."/>
            <person name="Courty P.E."/>
            <person name="Kohler A."/>
            <person name="Kuo A."/>
            <person name="LaButti K."/>
            <person name="Pangilinan J."/>
            <person name="Lipzen A."/>
            <person name="Riley R."/>
            <person name="Andreopoulos W."/>
            <person name="He G."/>
            <person name="Johnson J."/>
            <person name="Nolan M."/>
            <person name="Tritt A."/>
            <person name="Barry K.W."/>
            <person name="Grigoriev I.V."/>
            <person name="Nagy L.G."/>
            <person name="Hibbett D."/>
            <person name="Henrissat B."/>
            <person name="Matheny P.B."/>
            <person name="Labbe J."/>
            <person name="Martin F.M."/>
        </authorList>
    </citation>
    <scope>NUCLEOTIDE SEQUENCE</scope>
    <source>
        <strain evidence="1">HHB10654</strain>
    </source>
</reference>
<evidence type="ECO:0000313" key="2">
    <source>
        <dbReference type="Proteomes" id="UP000814140"/>
    </source>
</evidence>
<comment type="caution">
    <text evidence="1">The sequence shown here is derived from an EMBL/GenBank/DDBJ whole genome shotgun (WGS) entry which is preliminary data.</text>
</comment>
<evidence type="ECO:0000313" key="1">
    <source>
        <dbReference type="EMBL" id="KAI0063863.1"/>
    </source>
</evidence>